<comment type="caution">
    <text evidence="1">The sequence shown here is derived from an EMBL/GenBank/DDBJ whole genome shotgun (WGS) entry which is preliminary data.</text>
</comment>
<dbReference type="AlphaFoldDB" id="A0A6A9QNR7"/>
<keyword evidence="2" id="KW-1185">Reference proteome</keyword>
<proteinExistence type="predicted"/>
<protein>
    <submittedName>
        <fullName evidence="1">Uncharacterized protein</fullName>
    </submittedName>
</protein>
<gene>
    <name evidence="1" type="ORF">GC250_08055</name>
</gene>
<dbReference type="OrthoDB" id="380132at2157"/>
<name>A0A6A9QNR7_SULME</name>
<organism evidence="1 2">
    <name type="scientific">Sulfuracidifex metallicus DSM 6482 = JCM 9184</name>
    <dbReference type="NCBI Taxonomy" id="523847"/>
    <lineage>
        <taxon>Archaea</taxon>
        <taxon>Thermoproteota</taxon>
        <taxon>Thermoprotei</taxon>
        <taxon>Sulfolobales</taxon>
        <taxon>Sulfolobaceae</taxon>
        <taxon>Sulfuracidifex</taxon>
    </lineage>
</organism>
<sequence length="105" mass="12080">MVNCNVFISRLLEPSSKTLLDNNRLLDEFVRMAMPCSLYNGKTNDKNSEILRLAEEFSAKLIHMIEGAYGTLAIYDGILVIFKNNKNNQKESFSYYVFKNLLYGI</sequence>
<dbReference type="Proteomes" id="UP000470772">
    <property type="component" value="Unassembled WGS sequence"/>
</dbReference>
<reference evidence="1 2" key="1">
    <citation type="submission" date="2019-10" db="EMBL/GenBank/DDBJ databases">
        <title>Sequencing and Assembly of Multiple Reported Metal-Biooxidizing Members of the Extremely Thermoacidophilic Archaeal Family Sulfolobaceae.</title>
        <authorList>
            <person name="Counts J.A."/>
            <person name="Kelly R.M."/>
        </authorList>
    </citation>
    <scope>NUCLEOTIDE SEQUENCE [LARGE SCALE GENOMIC DNA]</scope>
    <source>
        <strain evidence="1 2">DSM 6482</strain>
    </source>
</reference>
<dbReference type="EMBL" id="WGGD01000005">
    <property type="protein sequence ID" value="MUN29388.1"/>
    <property type="molecule type" value="Genomic_DNA"/>
</dbReference>
<dbReference type="RefSeq" id="WP_054838386.1">
    <property type="nucleotide sequence ID" value="NZ_BBBY01000008.1"/>
</dbReference>
<evidence type="ECO:0000313" key="2">
    <source>
        <dbReference type="Proteomes" id="UP000470772"/>
    </source>
</evidence>
<accession>A0A6A9QNR7</accession>
<evidence type="ECO:0000313" key="1">
    <source>
        <dbReference type="EMBL" id="MUN29388.1"/>
    </source>
</evidence>